<reference evidence="1 2" key="1">
    <citation type="submission" date="2019-02" db="EMBL/GenBank/DDBJ databases">
        <title>Deep-cultivation of Planctomycetes and their phenomic and genomic characterization uncovers novel biology.</title>
        <authorList>
            <person name="Wiegand S."/>
            <person name="Jogler M."/>
            <person name="Boedeker C."/>
            <person name="Pinto D."/>
            <person name="Vollmers J."/>
            <person name="Rivas-Marin E."/>
            <person name="Kohn T."/>
            <person name="Peeters S.H."/>
            <person name="Heuer A."/>
            <person name="Rast P."/>
            <person name="Oberbeckmann S."/>
            <person name="Bunk B."/>
            <person name="Jeske O."/>
            <person name="Meyerdierks A."/>
            <person name="Storesund J.E."/>
            <person name="Kallscheuer N."/>
            <person name="Luecker S."/>
            <person name="Lage O.M."/>
            <person name="Pohl T."/>
            <person name="Merkel B.J."/>
            <person name="Hornburger P."/>
            <person name="Mueller R.-W."/>
            <person name="Bruemmer F."/>
            <person name="Labrenz M."/>
            <person name="Spormann A.M."/>
            <person name="Op Den Camp H."/>
            <person name="Overmann J."/>
            <person name="Amann R."/>
            <person name="Jetten M.S.M."/>
            <person name="Mascher T."/>
            <person name="Medema M.H."/>
            <person name="Devos D.P."/>
            <person name="Kaster A.-K."/>
            <person name="Ovreas L."/>
            <person name="Rohde M."/>
            <person name="Galperin M.Y."/>
            <person name="Jogler C."/>
        </authorList>
    </citation>
    <scope>NUCLEOTIDE SEQUENCE [LARGE SCALE GENOMIC DNA]</scope>
    <source>
        <strain evidence="1 2">CA13</strain>
    </source>
</reference>
<keyword evidence="2" id="KW-1185">Reference proteome</keyword>
<dbReference type="EMBL" id="SJPJ01000001">
    <property type="protein sequence ID" value="TWT78646.1"/>
    <property type="molecule type" value="Genomic_DNA"/>
</dbReference>
<dbReference type="AlphaFoldDB" id="A0A5C5YV68"/>
<dbReference type="Proteomes" id="UP000315010">
    <property type="component" value="Unassembled WGS sequence"/>
</dbReference>
<evidence type="ECO:0000313" key="2">
    <source>
        <dbReference type="Proteomes" id="UP000315010"/>
    </source>
</evidence>
<protein>
    <submittedName>
        <fullName evidence="1">Uncharacterized protein</fullName>
    </submittedName>
</protein>
<comment type="caution">
    <text evidence="1">The sequence shown here is derived from an EMBL/GenBank/DDBJ whole genome shotgun (WGS) entry which is preliminary data.</text>
</comment>
<accession>A0A5C5YV68</accession>
<gene>
    <name evidence="1" type="ORF">CA13_00420</name>
</gene>
<proteinExistence type="predicted"/>
<name>A0A5C5YV68_9BACT</name>
<organism evidence="1 2">
    <name type="scientific">Novipirellula herctigrandis</name>
    <dbReference type="NCBI Taxonomy" id="2527986"/>
    <lineage>
        <taxon>Bacteria</taxon>
        <taxon>Pseudomonadati</taxon>
        <taxon>Planctomycetota</taxon>
        <taxon>Planctomycetia</taxon>
        <taxon>Pirellulales</taxon>
        <taxon>Pirellulaceae</taxon>
        <taxon>Novipirellula</taxon>
    </lineage>
</organism>
<evidence type="ECO:0000313" key="1">
    <source>
        <dbReference type="EMBL" id="TWT78646.1"/>
    </source>
</evidence>
<sequence>MKCTGGRESRFSVCLQVVYPSPVISDVITLRAIDALLWVRC</sequence>